<reference evidence="2" key="2">
    <citation type="journal article" date="2020" name="Biotechnol. Bioeng.">
        <title>Chromosome-scale scaffolds for the Chinese hamster reference genome assembly to facilitate the study of the CHO epigenome.</title>
        <authorList>
            <person name="Hilliard W."/>
            <person name="MacDonald M."/>
            <person name="Lee K.H."/>
        </authorList>
    </citation>
    <scope>NUCLEOTIDE SEQUENCE [LARGE SCALE GENOMIC DNA]</scope>
    <source>
        <strain evidence="2">17A/GY</strain>
    </source>
</reference>
<evidence type="ECO:0000256" key="1">
    <source>
        <dbReference type="SAM" id="MobiDB-lite"/>
    </source>
</evidence>
<accession>A0A9J7H5E6</accession>
<protein>
    <submittedName>
        <fullName evidence="3">Uncharacterized protein LOC118239346</fullName>
    </submittedName>
</protein>
<name>A0A9J7H5E6_CRIGR</name>
<dbReference type="AlphaFoldDB" id="A0A9J7H5E6"/>
<dbReference type="GeneID" id="118239346"/>
<dbReference type="RefSeq" id="XP_035305359.1">
    <property type="nucleotide sequence ID" value="XM_035449468.1"/>
</dbReference>
<sequence length="258" mass="27005">MSRRPAQFTQTLQTFVPGVSTPRAGAGFSQGFLLPVLLRATGGQGHGRAGTSGSVQSGRDPEPGDTGEGTEGNPVQRPSGPKASLMSPRHPGISKKTSYPGAADMAQHLLPSQKTQVWFPNPAPASATPIPGNLMPSSGPLRQQTSMRYPGYASPIASMDSGLLFFLSVLQRAVSSAHPPVTVTVNGGSSLKVSFRVLWSQWWKANSSNVLMSSSAFGWLAAHRGENLSGSIEATPTAYGESHGSSNWPLASHLAAME</sequence>
<reference evidence="2" key="1">
    <citation type="journal article" date="2018" name="Biotechnol. Bioeng.">
        <title>A reference genome of the Chinese hamster based on a hybrid assembly strategy.</title>
        <authorList>
            <person name="Rupp O."/>
            <person name="MacDonald M.L."/>
            <person name="Li S."/>
            <person name="Dhiman H."/>
            <person name="Polson S."/>
            <person name="Griep S."/>
            <person name="Heffner K."/>
            <person name="Hernandez I."/>
            <person name="Brinkrolf K."/>
            <person name="Jadhav V."/>
            <person name="Samoudi M."/>
            <person name="Hao H."/>
            <person name="Kingham B."/>
            <person name="Goesmann A."/>
            <person name="Betenbaugh M.J."/>
            <person name="Lewis N.E."/>
            <person name="Borth N."/>
            <person name="Lee K.H."/>
        </authorList>
    </citation>
    <scope>NUCLEOTIDE SEQUENCE [LARGE SCALE GENOMIC DNA]</scope>
    <source>
        <strain evidence="2">17A/GY</strain>
    </source>
</reference>
<evidence type="ECO:0000313" key="2">
    <source>
        <dbReference type="Proteomes" id="UP001108280"/>
    </source>
</evidence>
<organism evidence="2 3">
    <name type="scientific">Cricetulus griseus</name>
    <name type="common">Chinese hamster</name>
    <name type="synonym">Cricetulus barabensis griseus</name>
    <dbReference type="NCBI Taxonomy" id="10029"/>
    <lineage>
        <taxon>Eukaryota</taxon>
        <taxon>Metazoa</taxon>
        <taxon>Chordata</taxon>
        <taxon>Craniata</taxon>
        <taxon>Vertebrata</taxon>
        <taxon>Euteleostomi</taxon>
        <taxon>Mammalia</taxon>
        <taxon>Eutheria</taxon>
        <taxon>Euarchontoglires</taxon>
        <taxon>Glires</taxon>
        <taxon>Rodentia</taxon>
        <taxon>Myomorpha</taxon>
        <taxon>Muroidea</taxon>
        <taxon>Cricetidae</taxon>
        <taxon>Cricetinae</taxon>
        <taxon>Cricetulus</taxon>
    </lineage>
</organism>
<gene>
    <name evidence="3" type="primary">LOC118239346</name>
</gene>
<dbReference type="Proteomes" id="UP001108280">
    <property type="component" value="Chromosome 9"/>
</dbReference>
<feature type="region of interest" description="Disordered" evidence="1">
    <location>
        <begin position="43"/>
        <end position="99"/>
    </location>
</feature>
<proteinExistence type="predicted"/>
<dbReference type="KEGG" id="cge:118239346"/>
<keyword evidence="2" id="KW-1185">Reference proteome</keyword>
<evidence type="ECO:0000313" key="3">
    <source>
        <dbReference type="RefSeq" id="XP_035305359.1"/>
    </source>
</evidence>
<reference evidence="3" key="3">
    <citation type="submission" date="2025-08" db="UniProtKB">
        <authorList>
            <consortium name="RefSeq"/>
        </authorList>
    </citation>
    <scope>IDENTIFICATION</scope>
    <source>
        <strain evidence="3">17A/GY</strain>
        <tissue evidence="3">Liver</tissue>
    </source>
</reference>